<dbReference type="SUPFAM" id="SSF52540">
    <property type="entry name" value="P-loop containing nucleoside triphosphate hydrolases"/>
    <property type="match status" value="1"/>
</dbReference>
<dbReference type="InterPro" id="IPR041682">
    <property type="entry name" value="AAA_14"/>
</dbReference>
<dbReference type="EMBL" id="JWHL01000023">
    <property type="protein sequence ID" value="MBR1369899.1"/>
    <property type="molecule type" value="Genomic_DNA"/>
</dbReference>
<accession>A0A8J7W7M7</accession>
<reference evidence="3" key="1">
    <citation type="submission" date="2014-12" db="EMBL/GenBank/DDBJ databases">
        <authorList>
            <person name="Huang H.-H."/>
            <person name="Chen S.-C."/>
            <person name="Lai M.-C."/>
        </authorList>
    </citation>
    <scope>NUCLEOTIDE SEQUENCE</scope>
    <source>
        <strain evidence="3">K1F9705b</strain>
    </source>
</reference>
<sequence>MERKISVRLHQWKDDPHRKPLLLYGARQVGKTYSVLEFGKTHYVNVLYVNFEANTEAVNIFARDLHPDRIVKELAALYGQTIHPSQTLLFFDEIQVCERALTSLKYFCEDPAGYHIISAGSLLGVALNREHHSFPVGKVEMVSLYPLDFEEFLWANGRKELADLIRESYNSNTRMSLHETALDLFRLYLVVGGMPGAVLEYRERQDLDHLHSAQKNIIDAYIADMAKYAAPDETTRIMEVFRSIPTQLAKPNKKFQYRVIKSGARANAYASSLNWLKESGIIILCNKVNEAVLPLTVHHDPSFFKIYMTDTGLLCVHFSIPADQILQNSARLDTIKGILTENYVCFALRVNGYTPYYWESKGSAEVDFVIQSKYGDIIPIEVKSSGNVRSKSLTQFTQHYHSEYAIRISSKNFGLDNGIRSVPLYAVHCISD</sequence>
<dbReference type="OrthoDB" id="371918at2157"/>
<name>A0A8J7W7M7_9EURY</name>
<dbReference type="AlphaFoldDB" id="A0A8J7W7M7"/>
<gene>
    <name evidence="3" type="ORF">RJ53_10590</name>
</gene>
<evidence type="ECO:0000259" key="2">
    <source>
        <dbReference type="Pfam" id="PF13635"/>
    </source>
</evidence>
<organism evidence="3 4">
    <name type="scientific">Methanocalculus chunghsingensis</name>
    <dbReference type="NCBI Taxonomy" id="156457"/>
    <lineage>
        <taxon>Archaea</taxon>
        <taxon>Methanobacteriati</taxon>
        <taxon>Methanobacteriota</taxon>
        <taxon>Stenosarchaea group</taxon>
        <taxon>Methanomicrobia</taxon>
        <taxon>Methanomicrobiales</taxon>
        <taxon>Methanocalculaceae</taxon>
        <taxon>Methanocalculus</taxon>
    </lineage>
</organism>
<dbReference type="PANTHER" id="PTHR33295">
    <property type="entry name" value="ATPASE"/>
    <property type="match status" value="1"/>
</dbReference>
<dbReference type="PANTHER" id="PTHR33295:SF7">
    <property type="entry name" value="ATPASE"/>
    <property type="match status" value="1"/>
</dbReference>
<feature type="domain" description="AAA" evidence="1">
    <location>
        <begin position="18"/>
        <end position="153"/>
    </location>
</feature>
<evidence type="ECO:0000313" key="4">
    <source>
        <dbReference type="Proteomes" id="UP000730161"/>
    </source>
</evidence>
<dbReference type="InterPro" id="IPR027417">
    <property type="entry name" value="P-loop_NTPase"/>
</dbReference>
<keyword evidence="4" id="KW-1185">Reference proteome</keyword>
<proteinExistence type="predicted"/>
<protein>
    <submittedName>
        <fullName evidence="3">ATPase</fullName>
    </submittedName>
</protein>
<dbReference type="InterPro" id="IPR025420">
    <property type="entry name" value="DUF4143"/>
</dbReference>
<comment type="caution">
    <text evidence="3">The sequence shown here is derived from an EMBL/GenBank/DDBJ whole genome shotgun (WGS) entry which is preliminary data.</text>
</comment>
<dbReference type="Pfam" id="PF13635">
    <property type="entry name" value="DUF4143"/>
    <property type="match status" value="1"/>
</dbReference>
<evidence type="ECO:0000313" key="3">
    <source>
        <dbReference type="EMBL" id="MBR1369899.1"/>
    </source>
</evidence>
<dbReference type="RefSeq" id="WP_211531653.1">
    <property type="nucleotide sequence ID" value="NZ_JWHL01000023.1"/>
</dbReference>
<dbReference type="Pfam" id="PF13173">
    <property type="entry name" value="AAA_14"/>
    <property type="match status" value="1"/>
</dbReference>
<evidence type="ECO:0000259" key="1">
    <source>
        <dbReference type="Pfam" id="PF13173"/>
    </source>
</evidence>
<feature type="domain" description="DUF4143" evidence="2">
    <location>
        <begin position="224"/>
        <end position="385"/>
    </location>
</feature>
<dbReference type="Proteomes" id="UP000730161">
    <property type="component" value="Unassembled WGS sequence"/>
</dbReference>